<proteinExistence type="predicted"/>
<comment type="caution">
    <text evidence="2">The sequence shown here is derived from an EMBL/GenBank/DDBJ whole genome shotgun (WGS) entry which is preliminary data.</text>
</comment>
<name>A0A4C1YVU5_EUMVA</name>
<dbReference type="AlphaFoldDB" id="A0A4C1YVU5"/>
<keyword evidence="3" id="KW-1185">Reference proteome</keyword>
<sequence>MILFMQRKRQSYRDTLVFGVMLGLPVTYRESRLCSQSTIEKYEVAHRASPQQHGRREKVHSPPAPAPASRRYRSGSVRVYKTYEIYPTESMREIGITSKTENGTESTVGISYGGTVNESDMDTESKVRIDGQTIDRNIDTVLPNYPDRVEFSCELRRNNYNWVSAKGLRYKGQGIRIAAAKAAAALCR</sequence>
<gene>
    <name evidence="2" type="ORF">EVAR_57885_1</name>
</gene>
<dbReference type="EMBL" id="BGZK01001393">
    <property type="protein sequence ID" value="GBP78934.1"/>
    <property type="molecule type" value="Genomic_DNA"/>
</dbReference>
<organism evidence="2 3">
    <name type="scientific">Eumeta variegata</name>
    <name type="common">Bagworm moth</name>
    <name type="synonym">Eumeta japonica</name>
    <dbReference type="NCBI Taxonomy" id="151549"/>
    <lineage>
        <taxon>Eukaryota</taxon>
        <taxon>Metazoa</taxon>
        <taxon>Ecdysozoa</taxon>
        <taxon>Arthropoda</taxon>
        <taxon>Hexapoda</taxon>
        <taxon>Insecta</taxon>
        <taxon>Pterygota</taxon>
        <taxon>Neoptera</taxon>
        <taxon>Endopterygota</taxon>
        <taxon>Lepidoptera</taxon>
        <taxon>Glossata</taxon>
        <taxon>Ditrysia</taxon>
        <taxon>Tineoidea</taxon>
        <taxon>Psychidae</taxon>
        <taxon>Oiketicinae</taxon>
        <taxon>Eumeta</taxon>
    </lineage>
</organism>
<dbReference type="Proteomes" id="UP000299102">
    <property type="component" value="Unassembled WGS sequence"/>
</dbReference>
<evidence type="ECO:0000256" key="1">
    <source>
        <dbReference type="SAM" id="MobiDB-lite"/>
    </source>
</evidence>
<protein>
    <submittedName>
        <fullName evidence="2">Uncharacterized protein</fullName>
    </submittedName>
</protein>
<accession>A0A4C1YVU5</accession>
<evidence type="ECO:0000313" key="3">
    <source>
        <dbReference type="Proteomes" id="UP000299102"/>
    </source>
</evidence>
<feature type="region of interest" description="Disordered" evidence="1">
    <location>
        <begin position="45"/>
        <end position="72"/>
    </location>
</feature>
<evidence type="ECO:0000313" key="2">
    <source>
        <dbReference type="EMBL" id="GBP78934.1"/>
    </source>
</evidence>
<reference evidence="2 3" key="1">
    <citation type="journal article" date="2019" name="Commun. Biol.">
        <title>The bagworm genome reveals a unique fibroin gene that provides high tensile strength.</title>
        <authorList>
            <person name="Kono N."/>
            <person name="Nakamura H."/>
            <person name="Ohtoshi R."/>
            <person name="Tomita M."/>
            <person name="Numata K."/>
            <person name="Arakawa K."/>
        </authorList>
    </citation>
    <scope>NUCLEOTIDE SEQUENCE [LARGE SCALE GENOMIC DNA]</scope>
</reference>